<gene>
    <name evidence="2" type="ORF">DUI87_03942</name>
</gene>
<dbReference type="OrthoDB" id="8064698at2759"/>
<dbReference type="AlphaFoldDB" id="A0A3M0L1V3"/>
<keyword evidence="3" id="KW-1185">Reference proteome</keyword>
<reference evidence="2 3" key="1">
    <citation type="submission" date="2018-07" db="EMBL/GenBank/DDBJ databases">
        <title>A high quality draft genome assembly of the barn swallow (H. rustica rustica).</title>
        <authorList>
            <person name="Formenti G."/>
            <person name="Chiara M."/>
            <person name="Poveda L."/>
            <person name="Francoijs K.-J."/>
            <person name="Bonisoli-Alquati A."/>
            <person name="Canova L."/>
            <person name="Gianfranceschi L."/>
            <person name="Horner D.S."/>
            <person name="Saino N."/>
        </authorList>
    </citation>
    <scope>NUCLEOTIDE SEQUENCE [LARGE SCALE GENOMIC DNA]</scope>
    <source>
        <strain evidence="2">Chelidonia</strain>
        <tissue evidence="2">Blood</tissue>
    </source>
</reference>
<feature type="region of interest" description="Disordered" evidence="1">
    <location>
        <begin position="1"/>
        <end position="55"/>
    </location>
</feature>
<evidence type="ECO:0000313" key="3">
    <source>
        <dbReference type="Proteomes" id="UP000269221"/>
    </source>
</evidence>
<name>A0A3M0L1V3_HIRRU</name>
<evidence type="ECO:0000313" key="2">
    <source>
        <dbReference type="EMBL" id="RMC19333.1"/>
    </source>
</evidence>
<proteinExistence type="predicted"/>
<sequence>MTQSREQWPRPRGPCSPSEGPRQGGEVGREELSELQQRQMQGPALGRSNPRHQHGLRADLLGSSSEEKDLGFMSQQWPYDQKGHWCSGVHQEEHCQQDVGGDPAPLLSLGEAHQEFCVQFWALQDERDTKLLETVQRRVTKMMRGQEYLSGEERLRELGLFSLEQRCL</sequence>
<dbReference type="EMBL" id="QRBI01000095">
    <property type="protein sequence ID" value="RMC19333.1"/>
    <property type="molecule type" value="Genomic_DNA"/>
</dbReference>
<comment type="caution">
    <text evidence="2">The sequence shown here is derived from an EMBL/GenBank/DDBJ whole genome shotgun (WGS) entry which is preliminary data.</text>
</comment>
<protein>
    <submittedName>
        <fullName evidence="2">Uncharacterized protein</fullName>
    </submittedName>
</protein>
<organism evidence="2 3">
    <name type="scientific">Hirundo rustica rustica</name>
    <dbReference type="NCBI Taxonomy" id="333673"/>
    <lineage>
        <taxon>Eukaryota</taxon>
        <taxon>Metazoa</taxon>
        <taxon>Chordata</taxon>
        <taxon>Craniata</taxon>
        <taxon>Vertebrata</taxon>
        <taxon>Euteleostomi</taxon>
        <taxon>Archelosauria</taxon>
        <taxon>Archosauria</taxon>
        <taxon>Dinosauria</taxon>
        <taxon>Saurischia</taxon>
        <taxon>Theropoda</taxon>
        <taxon>Coelurosauria</taxon>
        <taxon>Aves</taxon>
        <taxon>Neognathae</taxon>
        <taxon>Neoaves</taxon>
        <taxon>Telluraves</taxon>
        <taxon>Australaves</taxon>
        <taxon>Passeriformes</taxon>
        <taxon>Sylvioidea</taxon>
        <taxon>Hirundinidae</taxon>
        <taxon>Hirundo</taxon>
    </lineage>
</organism>
<dbReference type="STRING" id="333673.A0A3M0L1V3"/>
<dbReference type="Proteomes" id="UP000269221">
    <property type="component" value="Unassembled WGS sequence"/>
</dbReference>
<evidence type="ECO:0000256" key="1">
    <source>
        <dbReference type="SAM" id="MobiDB-lite"/>
    </source>
</evidence>
<accession>A0A3M0L1V3</accession>